<protein>
    <recommendedName>
        <fullName evidence="9">RxLR effector protein</fullName>
    </recommendedName>
</protein>
<keyword evidence="2" id="KW-0732">Signal</keyword>
<evidence type="ECO:0000313" key="3">
    <source>
        <dbReference type="EMBL" id="KAE8993776.1"/>
    </source>
</evidence>
<evidence type="ECO:0000313" key="5">
    <source>
        <dbReference type="EMBL" id="KAE9324495.1"/>
    </source>
</evidence>
<proteinExistence type="predicted"/>
<organism evidence="5 7">
    <name type="scientific">Phytophthora rubi</name>
    <dbReference type="NCBI Taxonomy" id="129364"/>
    <lineage>
        <taxon>Eukaryota</taxon>
        <taxon>Sar</taxon>
        <taxon>Stramenopiles</taxon>
        <taxon>Oomycota</taxon>
        <taxon>Peronosporomycetes</taxon>
        <taxon>Peronosporales</taxon>
        <taxon>Peronosporaceae</taxon>
        <taxon>Phytophthora</taxon>
    </lineage>
</organism>
<accession>A0A6A4EWK5</accession>
<name>A0A6A4EWK5_9STRA</name>
<feature type="chain" id="PRO_5036167541" description="RxLR effector protein" evidence="2">
    <location>
        <begin position="22"/>
        <end position="64"/>
    </location>
</feature>
<dbReference type="AlphaFoldDB" id="A0A6A4EWK5"/>
<evidence type="ECO:0000313" key="6">
    <source>
        <dbReference type="Proteomes" id="UP000429607"/>
    </source>
</evidence>
<dbReference type="EMBL" id="QXFV01001870">
    <property type="protein sequence ID" value="KAE8996843.1"/>
    <property type="molecule type" value="Genomic_DNA"/>
</dbReference>
<evidence type="ECO:0000256" key="2">
    <source>
        <dbReference type="SAM" id="SignalP"/>
    </source>
</evidence>
<dbReference type="Proteomes" id="UP000434957">
    <property type="component" value="Unassembled WGS sequence"/>
</dbReference>
<feature type="region of interest" description="Disordered" evidence="1">
    <location>
        <begin position="32"/>
        <end position="64"/>
    </location>
</feature>
<dbReference type="Proteomes" id="UP000429607">
    <property type="component" value="Unassembled WGS sequence"/>
</dbReference>
<evidence type="ECO:0000313" key="8">
    <source>
        <dbReference type="Proteomes" id="UP000435112"/>
    </source>
</evidence>
<reference evidence="5 7" key="1">
    <citation type="submission" date="2018-08" db="EMBL/GenBank/DDBJ databases">
        <title>Genomic investigation of the strawberry pathogen Phytophthora fragariae indicates pathogenicity is determined by transcriptional variation in three key races.</title>
        <authorList>
            <person name="Adams T.M."/>
            <person name="Armitage A.D."/>
            <person name="Sobczyk M.K."/>
            <person name="Bates H.J."/>
            <person name="Dunwell J.M."/>
            <person name="Nellist C.F."/>
            <person name="Harrison R.J."/>
        </authorList>
    </citation>
    <scope>NUCLEOTIDE SEQUENCE [LARGE SCALE GENOMIC DNA]</scope>
    <source>
        <strain evidence="4 6">SCRP249</strain>
        <strain evidence="3 8">SCRP324</strain>
        <strain evidence="5 7">SCRP333</strain>
    </source>
</reference>
<evidence type="ECO:0000313" key="7">
    <source>
        <dbReference type="Proteomes" id="UP000434957"/>
    </source>
</evidence>
<sequence length="64" mass="6710">MKPCWCSEALLAACGLPLASCDKASAANSLVDGHAPTLPGAHSRKRPLGQSRHGEGCWSAPPRW</sequence>
<dbReference type="EMBL" id="QXFU01001890">
    <property type="protein sequence ID" value="KAE8993776.1"/>
    <property type="molecule type" value="Genomic_DNA"/>
</dbReference>
<dbReference type="EMBL" id="QXFT01001237">
    <property type="protein sequence ID" value="KAE9324495.1"/>
    <property type="molecule type" value="Genomic_DNA"/>
</dbReference>
<dbReference type="Proteomes" id="UP000435112">
    <property type="component" value="Unassembled WGS sequence"/>
</dbReference>
<evidence type="ECO:0000256" key="1">
    <source>
        <dbReference type="SAM" id="MobiDB-lite"/>
    </source>
</evidence>
<gene>
    <name evidence="4" type="ORF">PR001_g19742</name>
    <name evidence="3" type="ORF">PR002_g20136</name>
    <name evidence="5" type="ORF">PR003_g16715</name>
</gene>
<evidence type="ECO:0008006" key="9">
    <source>
        <dbReference type="Google" id="ProtNLM"/>
    </source>
</evidence>
<feature type="signal peptide" evidence="2">
    <location>
        <begin position="1"/>
        <end position="21"/>
    </location>
</feature>
<evidence type="ECO:0000313" key="4">
    <source>
        <dbReference type="EMBL" id="KAE8996843.1"/>
    </source>
</evidence>
<keyword evidence="7" id="KW-1185">Reference proteome</keyword>
<comment type="caution">
    <text evidence="5">The sequence shown here is derived from an EMBL/GenBank/DDBJ whole genome shotgun (WGS) entry which is preliminary data.</text>
</comment>